<dbReference type="OrthoDB" id="9765957at2"/>
<dbReference type="InterPro" id="IPR036116">
    <property type="entry name" value="FN3_sf"/>
</dbReference>
<proteinExistence type="predicted"/>
<dbReference type="PATRIC" id="fig|188932.3.peg.3498"/>
<protein>
    <recommendedName>
        <fullName evidence="1">Fibronectin type-III domain-containing protein</fullName>
    </recommendedName>
</protein>
<dbReference type="PROSITE" id="PS51257">
    <property type="entry name" value="PROKAR_LIPOPROTEIN"/>
    <property type="match status" value="1"/>
</dbReference>
<organism evidence="2 3">
    <name type="scientific">Pedobacter cryoconitis</name>
    <dbReference type="NCBI Taxonomy" id="188932"/>
    <lineage>
        <taxon>Bacteria</taxon>
        <taxon>Pseudomonadati</taxon>
        <taxon>Bacteroidota</taxon>
        <taxon>Sphingobacteriia</taxon>
        <taxon>Sphingobacteriales</taxon>
        <taxon>Sphingobacteriaceae</taxon>
        <taxon>Pedobacter</taxon>
    </lineage>
</organism>
<sequence length="305" mass="32505">MRFNIISSAQKSIWLLCFFPLLLSCKKTPAPNPTPEPSGTSVLTTTVPSNVLSTSITIGGKYNSPDGEIIESGVCYSKQESPTTADSKVINPLPGARIFDLKINNLSPGTTYHIRAYAITNYGTSYGNDVAVATLPVGIAIGAIYQGGMIFYIDNTGKHGLIVAPADQSRGEATWGCADIYIREAENGSGQVNTKAILDKCKTPGIAAALCDNLVIGTYDDWYLPSINELDLVHGLFATGKAASIGLDENAIYWSSSQMSVTLKIGGGNQGQYAYVYKMNKSSLIESSTLKSATNAAFVRAIRSF</sequence>
<dbReference type="RefSeq" id="WP_068403069.1">
    <property type="nucleotide sequence ID" value="NZ_CP014504.1"/>
</dbReference>
<dbReference type="InterPro" id="IPR003961">
    <property type="entry name" value="FN3_dom"/>
</dbReference>
<dbReference type="KEGG" id="pcm:AY601_3362"/>
<gene>
    <name evidence="2" type="ORF">AY601_3362</name>
</gene>
<reference evidence="2 3" key="1">
    <citation type="submission" date="2016-03" db="EMBL/GenBank/DDBJ databases">
        <title>Complete genome sequence of Pedobacter cryoconitis PAMC 27485.</title>
        <authorList>
            <person name="Lee J."/>
            <person name="Kim O.-S."/>
        </authorList>
    </citation>
    <scope>NUCLEOTIDE SEQUENCE [LARGE SCALE GENOMIC DNA]</scope>
    <source>
        <strain evidence="2 3">PAMC 27485</strain>
    </source>
</reference>
<dbReference type="PROSITE" id="PS50853">
    <property type="entry name" value="FN3"/>
    <property type="match status" value="1"/>
</dbReference>
<keyword evidence="3" id="KW-1185">Reference proteome</keyword>
<dbReference type="EMBL" id="CP014504">
    <property type="protein sequence ID" value="AMQ00230.1"/>
    <property type="molecule type" value="Genomic_DNA"/>
</dbReference>
<evidence type="ECO:0000313" key="2">
    <source>
        <dbReference type="EMBL" id="AMQ00230.1"/>
    </source>
</evidence>
<dbReference type="AlphaFoldDB" id="A0A127VG25"/>
<evidence type="ECO:0000313" key="3">
    <source>
        <dbReference type="Proteomes" id="UP000071561"/>
    </source>
</evidence>
<accession>A0A127VG25</accession>
<name>A0A127VG25_9SPHI</name>
<dbReference type="InterPro" id="IPR013783">
    <property type="entry name" value="Ig-like_fold"/>
</dbReference>
<dbReference type="Gene3D" id="2.60.40.10">
    <property type="entry name" value="Immunoglobulins"/>
    <property type="match status" value="1"/>
</dbReference>
<evidence type="ECO:0000259" key="1">
    <source>
        <dbReference type="PROSITE" id="PS50853"/>
    </source>
</evidence>
<feature type="domain" description="Fibronectin type-III" evidence="1">
    <location>
        <begin position="36"/>
        <end position="138"/>
    </location>
</feature>
<dbReference type="Proteomes" id="UP000071561">
    <property type="component" value="Chromosome"/>
</dbReference>
<dbReference type="SUPFAM" id="SSF49265">
    <property type="entry name" value="Fibronectin type III"/>
    <property type="match status" value="1"/>
</dbReference>